<dbReference type="Pfam" id="PF00583">
    <property type="entry name" value="Acetyltransf_1"/>
    <property type="match status" value="1"/>
</dbReference>
<evidence type="ECO:0000259" key="3">
    <source>
        <dbReference type="PROSITE" id="PS51186"/>
    </source>
</evidence>
<organism evidence="4 5">
    <name type="scientific">Hypericibacter adhaerens</name>
    <dbReference type="NCBI Taxonomy" id="2602016"/>
    <lineage>
        <taxon>Bacteria</taxon>
        <taxon>Pseudomonadati</taxon>
        <taxon>Pseudomonadota</taxon>
        <taxon>Alphaproteobacteria</taxon>
        <taxon>Rhodospirillales</taxon>
        <taxon>Dongiaceae</taxon>
        <taxon>Hypericibacter</taxon>
    </lineage>
</organism>
<keyword evidence="5" id="KW-1185">Reference proteome</keyword>
<protein>
    <submittedName>
        <fullName evidence="4">Ribosomal-protein-alanine N-acetyltransferase</fullName>
    </submittedName>
</protein>
<dbReference type="GO" id="GO:0016747">
    <property type="term" value="F:acyltransferase activity, transferring groups other than amino-acyl groups"/>
    <property type="evidence" value="ECO:0007669"/>
    <property type="project" value="InterPro"/>
</dbReference>
<dbReference type="InterPro" id="IPR050832">
    <property type="entry name" value="Bact_Acetyltransf"/>
</dbReference>
<reference evidence="4 5" key="1">
    <citation type="submission" date="2019-08" db="EMBL/GenBank/DDBJ databases">
        <title>Hyperibacter terrae gen. nov., sp. nov. and Hyperibacter viscosus sp. nov., two new members in the family Rhodospirillaceae isolated from the rhizosphere of Hypericum perforatum.</title>
        <authorList>
            <person name="Noviana Z."/>
        </authorList>
    </citation>
    <scope>NUCLEOTIDE SEQUENCE [LARGE SCALE GENOMIC DNA]</scope>
    <source>
        <strain evidence="4 5">R5959</strain>
    </source>
</reference>
<keyword evidence="2" id="KW-0012">Acyltransferase</keyword>
<name>A0A5J6N8H2_9PROT</name>
<dbReference type="InterPro" id="IPR000182">
    <property type="entry name" value="GNAT_dom"/>
</dbReference>
<dbReference type="PANTHER" id="PTHR43877:SF2">
    <property type="entry name" value="AMINOALKYLPHOSPHONATE N-ACETYLTRANSFERASE-RELATED"/>
    <property type="match status" value="1"/>
</dbReference>
<evidence type="ECO:0000256" key="2">
    <source>
        <dbReference type="ARBA" id="ARBA00023315"/>
    </source>
</evidence>
<accession>A0A5J6N8H2</accession>
<evidence type="ECO:0000256" key="1">
    <source>
        <dbReference type="ARBA" id="ARBA00022679"/>
    </source>
</evidence>
<dbReference type="Gene3D" id="3.40.630.30">
    <property type="match status" value="1"/>
</dbReference>
<keyword evidence="1 4" id="KW-0808">Transferase</keyword>
<dbReference type="Proteomes" id="UP000325797">
    <property type="component" value="Chromosome"/>
</dbReference>
<sequence>MTSRAPDLAVRPAVAFDLDALAQLHAEAFAQAWDQPWSRESIATLLAMPGSFGLIGLIDGVPAGLVIARVAGGEAEILTLGVTPDARRRGLARLLLDETVSHAAAEGAERLFLEVAEDNLPAQSLYHGADFVRVGRRPDYYARGTGVRVAALILARPLAVLPFDAL</sequence>
<evidence type="ECO:0000313" key="4">
    <source>
        <dbReference type="EMBL" id="QEX25290.1"/>
    </source>
</evidence>
<dbReference type="SUPFAM" id="SSF55729">
    <property type="entry name" value="Acyl-CoA N-acyltransferases (Nat)"/>
    <property type="match status" value="1"/>
</dbReference>
<gene>
    <name evidence="4" type="ORF">FRZ61_52370</name>
</gene>
<dbReference type="OrthoDB" id="9804026at2"/>
<evidence type="ECO:0000313" key="5">
    <source>
        <dbReference type="Proteomes" id="UP000325797"/>
    </source>
</evidence>
<dbReference type="PANTHER" id="PTHR43877">
    <property type="entry name" value="AMINOALKYLPHOSPHONATE N-ACETYLTRANSFERASE-RELATED-RELATED"/>
    <property type="match status" value="1"/>
</dbReference>
<dbReference type="PROSITE" id="PS51186">
    <property type="entry name" value="GNAT"/>
    <property type="match status" value="1"/>
</dbReference>
<dbReference type="InterPro" id="IPR016181">
    <property type="entry name" value="Acyl_CoA_acyltransferase"/>
</dbReference>
<dbReference type="EMBL" id="CP042582">
    <property type="protein sequence ID" value="QEX25290.1"/>
    <property type="molecule type" value="Genomic_DNA"/>
</dbReference>
<dbReference type="KEGG" id="hadh:FRZ61_52370"/>
<dbReference type="AlphaFoldDB" id="A0A5J6N8H2"/>
<proteinExistence type="predicted"/>
<feature type="domain" description="N-acetyltransferase" evidence="3">
    <location>
        <begin position="8"/>
        <end position="159"/>
    </location>
</feature>
<dbReference type="RefSeq" id="WP_151120557.1">
    <property type="nucleotide sequence ID" value="NZ_CP042582.1"/>
</dbReference>